<keyword evidence="8 10" id="KW-0472">Membrane</keyword>
<dbReference type="GO" id="GO:0015297">
    <property type="term" value="F:antiporter activity"/>
    <property type="evidence" value="ECO:0007669"/>
    <property type="project" value="InterPro"/>
</dbReference>
<evidence type="ECO:0000256" key="10">
    <source>
        <dbReference type="SAM" id="Phobius"/>
    </source>
</evidence>
<feature type="transmembrane region" description="Helical" evidence="10">
    <location>
        <begin position="417"/>
        <end position="436"/>
    </location>
</feature>
<feature type="transmembrane region" description="Helical" evidence="10">
    <location>
        <begin position="192"/>
        <end position="215"/>
    </location>
</feature>
<dbReference type="Pfam" id="PF01554">
    <property type="entry name" value="MatE"/>
    <property type="match status" value="2"/>
</dbReference>
<gene>
    <name evidence="11" type="ORF">TJEJU_2199</name>
</gene>
<dbReference type="KEGG" id="tje:TJEJU_2199"/>
<sequence>MNQVASELSTEKVSKLLLKQSVPAAIGILVMSINMIVDTIFVGQWIGVLAIAAITVVLPIGFLISSIGMAIGIGGSSVISLALGADNVEKAKKVFGNQISLTTLTSVILVAICLIFEEAVLKLFGANGNILEPAIPYFRIIIIGVPFLAYAMMGNPIIRALGKPTYAMVALILPAIANIILDIVFIKVFGWGMFGAGLATSIAYAVCGLFILGFLLSKKSSLQIRFNQLKLNKAIVSEISSLGSITLVRQGTISVLTIILNYSLYKYGNESSVAVFGIINRLMMFIFFPVFGIVQGFLPIAGYNYGANLYDRVKEVLNTANKYGTILCIFIFAAVYFFNYEMTTVFTNDEQLLKQTPNAILTTLLATPFIAFQLVGASYFQAVGKAKPALILTLLRQSIFLIPFILILPIFYGLDGIWFSFPISDLLATIVTYFFVRKEIALLKN</sequence>
<organism evidence="11 12">
    <name type="scientific">Tenacibaculum jejuense</name>
    <dbReference type="NCBI Taxonomy" id="584609"/>
    <lineage>
        <taxon>Bacteria</taxon>
        <taxon>Pseudomonadati</taxon>
        <taxon>Bacteroidota</taxon>
        <taxon>Flavobacteriia</taxon>
        <taxon>Flavobacteriales</taxon>
        <taxon>Flavobacteriaceae</taxon>
        <taxon>Tenacibaculum</taxon>
    </lineage>
</organism>
<dbReference type="InterPro" id="IPR002528">
    <property type="entry name" value="MATE_fam"/>
</dbReference>
<feature type="transmembrane region" description="Helical" evidence="10">
    <location>
        <begin position="21"/>
        <end position="42"/>
    </location>
</feature>
<dbReference type="CDD" id="cd13143">
    <property type="entry name" value="MATE_MepA_like"/>
    <property type="match status" value="1"/>
</dbReference>
<feature type="transmembrane region" description="Helical" evidence="10">
    <location>
        <begin position="136"/>
        <end position="153"/>
    </location>
</feature>
<dbReference type="PANTHER" id="PTHR43823:SF3">
    <property type="entry name" value="MULTIDRUG EXPORT PROTEIN MEPA"/>
    <property type="match status" value="1"/>
</dbReference>
<dbReference type="NCBIfam" id="TIGR00797">
    <property type="entry name" value="matE"/>
    <property type="match status" value="1"/>
</dbReference>
<evidence type="ECO:0000256" key="9">
    <source>
        <dbReference type="ARBA" id="ARBA00023251"/>
    </source>
</evidence>
<dbReference type="GO" id="GO:0046677">
    <property type="term" value="P:response to antibiotic"/>
    <property type="evidence" value="ECO:0007669"/>
    <property type="project" value="UniProtKB-KW"/>
</dbReference>
<dbReference type="InterPro" id="IPR048279">
    <property type="entry name" value="MdtK-like"/>
</dbReference>
<dbReference type="AlphaFoldDB" id="A0A238UBU7"/>
<dbReference type="PIRSF" id="PIRSF006603">
    <property type="entry name" value="DinF"/>
    <property type="match status" value="1"/>
</dbReference>
<evidence type="ECO:0000256" key="7">
    <source>
        <dbReference type="ARBA" id="ARBA00022989"/>
    </source>
</evidence>
<evidence type="ECO:0000256" key="5">
    <source>
        <dbReference type="ARBA" id="ARBA00022475"/>
    </source>
</evidence>
<keyword evidence="7 10" id="KW-1133">Transmembrane helix</keyword>
<dbReference type="InterPro" id="IPR051327">
    <property type="entry name" value="MATE_MepA_subfamily"/>
</dbReference>
<dbReference type="RefSeq" id="WP_095072019.1">
    <property type="nucleotide sequence ID" value="NZ_LT899436.1"/>
</dbReference>
<proteinExistence type="inferred from homology"/>
<dbReference type="OrthoDB" id="9811110at2"/>
<keyword evidence="4" id="KW-0813">Transport</keyword>
<name>A0A238UBU7_9FLAO</name>
<dbReference type="GO" id="GO:0005886">
    <property type="term" value="C:plasma membrane"/>
    <property type="evidence" value="ECO:0007669"/>
    <property type="project" value="UniProtKB-SubCell"/>
</dbReference>
<dbReference type="EMBL" id="LT899436">
    <property type="protein sequence ID" value="SNR15890.1"/>
    <property type="molecule type" value="Genomic_DNA"/>
</dbReference>
<keyword evidence="5" id="KW-1003">Cell membrane</keyword>
<feature type="transmembrane region" description="Helical" evidence="10">
    <location>
        <begin position="282"/>
        <end position="303"/>
    </location>
</feature>
<dbReference type="PANTHER" id="PTHR43823">
    <property type="entry name" value="SPORULATION PROTEIN YKVU"/>
    <property type="match status" value="1"/>
</dbReference>
<keyword evidence="12" id="KW-1185">Reference proteome</keyword>
<evidence type="ECO:0000256" key="3">
    <source>
        <dbReference type="ARBA" id="ARBA00022106"/>
    </source>
</evidence>
<comment type="subcellular location">
    <subcellularLocation>
        <location evidence="1">Cell membrane</location>
        <topology evidence="1">Multi-pass membrane protein</topology>
    </subcellularLocation>
</comment>
<feature type="transmembrane region" description="Helical" evidence="10">
    <location>
        <begin position="165"/>
        <end position="186"/>
    </location>
</feature>
<reference evidence="11 12" key="1">
    <citation type="submission" date="2017-07" db="EMBL/GenBank/DDBJ databases">
        <authorList>
            <person name="Sun Z.S."/>
            <person name="Albrecht U."/>
            <person name="Echele G."/>
            <person name="Lee C.C."/>
        </authorList>
    </citation>
    <scope>NUCLEOTIDE SEQUENCE [LARGE SCALE GENOMIC DNA]</scope>
    <source>
        <strain evidence="12">type strain: KCTC 22618</strain>
    </source>
</reference>
<accession>A0A238UBU7</accession>
<evidence type="ECO:0000256" key="8">
    <source>
        <dbReference type="ARBA" id="ARBA00023136"/>
    </source>
</evidence>
<feature type="transmembrane region" description="Helical" evidence="10">
    <location>
        <begin position="94"/>
        <end position="116"/>
    </location>
</feature>
<feature type="transmembrane region" description="Helical" evidence="10">
    <location>
        <begin position="235"/>
        <end position="262"/>
    </location>
</feature>
<evidence type="ECO:0000256" key="2">
    <source>
        <dbReference type="ARBA" id="ARBA00008417"/>
    </source>
</evidence>
<keyword evidence="6 10" id="KW-0812">Transmembrane</keyword>
<evidence type="ECO:0000256" key="4">
    <source>
        <dbReference type="ARBA" id="ARBA00022448"/>
    </source>
</evidence>
<feature type="transmembrane region" description="Helical" evidence="10">
    <location>
        <begin position="389"/>
        <end position="411"/>
    </location>
</feature>
<protein>
    <recommendedName>
        <fullName evidence="3">Multidrug export protein MepA</fullName>
    </recommendedName>
</protein>
<evidence type="ECO:0000313" key="12">
    <source>
        <dbReference type="Proteomes" id="UP000215214"/>
    </source>
</evidence>
<evidence type="ECO:0000313" key="11">
    <source>
        <dbReference type="EMBL" id="SNR15890.1"/>
    </source>
</evidence>
<comment type="similarity">
    <text evidence="2">Belongs to the multi antimicrobial extrusion (MATE) (TC 2.A.66.1) family. MepA subfamily.</text>
</comment>
<dbReference type="InterPro" id="IPR045070">
    <property type="entry name" value="MATE_MepA-like"/>
</dbReference>
<keyword evidence="9" id="KW-0046">Antibiotic resistance</keyword>
<evidence type="ECO:0000256" key="6">
    <source>
        <dbReference type="ARBA" id="ARBA00022692"/>
    </source>
</evidence>
<feature type="transmembrane region" description="Helical" evidence="10">
    <location>
        <begin position="48"/>
        <end position="73"/>
    </location>
</feature>
<feature type="transmembrane region" description="Helical" evidence="10">
    <location>
        <begin position="323"/>
        <end position="339"/>
    </location>
</feature>
<feature type="transmembrane region" description="Helical" evidence="10">
    <location>
        <begin position="359"/>
        <end position="377"/>
    </location>
</feature>
<dbReference type="GO" id="GO:0042910">
    <property type="term" value="F:xenobiotic transmembrane transporter activity"/>
    <property type="evidence" value="ECO:0007669"/>
    <property type="project" value="InterPro"/>
</dbReference>
<evidence type="ECO:0000256" key="1">
    <source>
        <dbReference type="ARBA" id="ARBA00004651"/>
    </source>
</evidence>
<dbReference type="Proteomes" id="UP000215214">
    <property type="component" value="Chromosome TJEJU"/>
</dbReference>